<proteinExistence type="predicted"/>
<sequence>MFRFSTIQFANTFYLCNLGHSTWFDTSKLIPILSISRHLMDSLLVPTNTILPGNRKEFCVFWEQDQFQASFTIPVMSPWEQATPSLTDWETDHSSGSKNLPQDTFLPLERPQTLNDNGVLTHHPKADTSLDSIACAARLENSRSSTSTSVPEDDEAFTSSSQHEKRHSGRSDVKLRSASRKPKRSTHHKRPSHKSGIRARECHNLVEKLYRNRLKAQFEALLAVLPVSQPLDCTRPITGNAQQGQYFSRGQVLDAARERILELEKEIEQGTAVRDGLQSDLECLRWAHQEAGLRVWPVE</sequence>
<dbReference type="EMBL" id="CP090031">
    <property type="protein sequence ID" value="UPK91463.1"/>
    <property type="molecule type" value="Genomic_DNA"/>
</dbReference>
<evidence type="ECO:0000313" key="2">
    <source>
        <dbReference type="Proteomes" id="UP000830768"/>
    </source>
</evidence>
<gene>
    <name evidence="1" type="ORF">LCI18_002398</name>
</gene>
<name>A0ACD3YR78_FUSSC</name>
<evidence type="ECO:0000313" key="1">
    <source>
        <dbReference type="EMBL" id="UPK91463.1"/>
    </source>
</evidence>
<keyword evidence="2" id="KW-1185">Reference proteome</keyword>
<accession>A0ACD3YR78</accession>
<organism evidence="1 2">
    <name type="scientific">Fusarium solani subsp. cucurbitae</name>
    <name type="common">Neocosmosporum cucurbitae</name>
    <dbReference type="NCBI Taxonomy" id="2747967"/>
    <lineage>
        <taxon>Eukaryota</taxon>
        <taxon>Fungi</taxon>
        <taxon>Dikarya</taxon>
        <taxon>Ascomycota</taxon>
        <taxon>Pezizomycotina</taxon>
        <taxon>Sordariomycetes</taxon>
        <taxon>Hypocreomycetidae</taxon>
        <taxon>Hypocreales</taxon>
        <taxon>Nectriaceae</taxon>
        <taxon>Fusarium</taxon>
        <taxon>Fusarium solani species complex</taxon>
    </lineage>
</organism>
<dbReference type="Proteomes" id="UP000830768">
    <property type="component" value="Chromosome 2"/>
</dbReference>
<reference evidence="1" key="1">
    <citation type="submission" date="2021-11" db="EMBL/GenBank/DDBJ databases">
        <title>Fusarium solani-melongenae Genome sequencing and assembly.</title>
        <authorList>
            <person name="Xie S."/>
            <person name="Huang L."/>
            <person name="Zhang X."/>
        </authorList>
    </citation>
    <scope>NUCLEOTIDE SEQUENCE</scope>
    <source>
        <strain evidence="1">CRI 24-3</strain>
    </source>
</reference>
<protein>
    <submittedName>
        <fullName evidence="1">Uncharacterized protein</fullName>
    </submittedName>
</protein>